<keyword evidence="3" id="KW-1185">Reference proteome</keyword>
<dbReference type="AlphaFoldDB" id="A0A194VN33"/>
<organism evidence="2 3">
    <name type="scientific">Cytospora mali</name>
    <name type="common">Apple Valsa canker fungus</name>
    <name type="synonym">Valsa mali</name>
    <dbReference type="NCBI Taxonomy" id="578113"/>
    <lineage>
        <taxon>Eukaryota</taxon>
        <taxon>Fungi</taxon>
        <taxon>Dikarya</taxon>
        <taxon>Ascomycota</taxon>
        <taxon>Pezizomycotina</taxon>
        <taxon>Sordariomycetes</taxon>
        <taxon>Sordariomycetidae</taxon>
        <taxon>Diaporthales</taxon>
        <taxon>Cytosporaceae</taxon>
        <taxon>Cytospora</taxon>
    </lineage>
</organism>
<feature type="compositionally biased region" description="Basic and acidic residues" evidence="1">
    <location>
        <begin position="220"/>
        <end position="229"/>
    </location>
</feature>
<name>A0A194VN33_CYTMA</name>
<dbReference type="EMBL" id="CM003098">
    <property type="protein sequence ID" value="KUI65591.1"/>
    <property type="molecule type" value="Genomic_DNA"/>
</dbReference>
<sequence>MSTYYEMARQSNGSVRRPGRDVVLENLLDNATWELLDRLPQSDVGARPPWRLDPFLGTWPRPRSDEIDAPRWPWFTKRELRLYRHRKREERAKCFDDDEEFVPCLSKTDPPMQGTAAPAVIGVGTGPFSSSLLPSDASRSRKSKAIPIRRPEDGTVVKVPEKASSSHAIPIMRPDGTAVTPSHLSRDKTPVPIAPRAPLGQAERREQSPRLIQPTFQVQKEAETSRRVPESQGDQEDSDDGSVTPRAASPSTATNIRVPATDADRSNGSPVFTYVKSPSSTV</sequence>
<protein>
    <submittedName>
        <fullName evidence="2">Uncharacterized protein</fullName>
    </submittedName>
</protein>
<dbReference type="OrthoDB" id="10540803at2759"/>
<evidence type="ECO:0000313" key="3">
    <source>
        <dbReference type="Proteomes" id="UP000078559"/>
    </source>
</evidence>
<proteinExistence type="predicted"/>
<evidence type="ECO:0000313" key="2">
    <source>
        <dbReference type="EMBL" id="KUI65591.1"/>
    </source>
</evidence>
<feature type="region of interest" description="Disordered" evidence="1">
    <location>
        <begin position="129"/>
        <end position="282"/>
    </location>
</feature>
<accession>A0A194VN33</accession>
<evidence type="ECO:0000256" key="1">
    <source>
        <dbReference type="SAM" id="MobiDB-lite"/>
    </source>
</evidence>
<feature type="compositionally biased region" description="Basic and acidic residues" evidence="1">
    <location>
        <begin position="149"/>
        <end position="161"/>
    </location>
</feature>
<feature type="compositionally biased region" description="Polar residues" evidence="1">
    <location>
        <begin position="266"/>
        <end position="282"/>
    </location>
</feature>
<reference evidence="2" key="1">
    <citation type="submission" date="2014-12" db="EMBL/GenBank/DDBJ databases">
        <title>Genome Sequence of Valsa Canker Pathogens Uncovers a Specific Adaption of Colonization on Woody Bark.</title>
        <authorList>
            <person name="Yin Z."/>
            <person name="Liu H."/>
            <person name="Gao X."/>
            <person name="Li Z."/>
            <person name="Song N."/>
            <person name="Ke X."/>
            <person name="Dai Q."/>
            <person name="Wu Y."/>
            <person name="Sun Y."/>
            <person name="Xu J.-R."/>
            <person name="Kang Z.K."/>
            <person name="Wang L."/>
            <person name="Huang L."/>
        </authorList>
    </citation>
    <scope>NUCLEOTIDE SEQUENCE [LARGE SCALE GENOMIC DNA]</scope>
    <source>
        <strain evidence="2">03-8</strain>
    </source>
</reference>
<dbReference type="Proteomes" id="UP000078559">
    <property type="component" value="Chromosome 1"/>
</dbReference>
<gene>
    <name evidence="2" type="ORF">VM1G_00972</name>
</gene>